<reference evidence="2 3" key="1">
    <citation type="submission" date="2016-09" db="EMBL/GenBank/DDBJ databases">
        <title>Extensive genetic diversity and differential bi-allelic expression allows diatom success in the polar Southern Ocean.</title>
        <authorList>
            <consortium name="DOE Joint Genome Institute"/>
            <person name="Mock T."/>
            <person name="Otillar R.P."/>
            <person name="Strauss J."/>
            <person name="Dupont C."/>
            <person name="Frickenhaus S."/>
            <person name="Maumus F."/>
            <person name="Mcmullan M."/>
            <person name="Sanges R."/>
            <person name="Schmutz J."/>
            <person name="Toseland A."/>
            <person name="Valas R."/>
            <person name="Veluchamy A."/>
            <person name="Ward B.J."/>
            <person name="Allen A."/>
            <person name="Barry K."/>
            <person name="Falciatore A."/>
            <person name="Ferrante M."/>
            <person name="Fortunato A.E."/>
            <person name="Gloeckner G."/>
            <person name="Gruber A."/>
            <person name="Hipkin R."/>
            <person name="Janech M."/>
            <person name="Kroth P."/>
            <person name="Leese F."/>
            <person name="Lindquist E."/>
            <person name="Lyon B.R."/>
            <person name="Martin J."/>
            <person name="Mayer C."/>
            <person name="Parker M."/>
            <person name="Quesneville H."/>
            <person name="Raymond J."/>
            <person name="Uhlig C."/>
            <person name="Valentin K.U."/>
            <person name="Worden A.Z."/>
            <person name="Armbrust E.V."/>
            <person name="Bowler C."/>
            <person name="Green B."/>
            <person name="Moulton V."/>
            <person name="Van Oosterhout C."/>
            <person name="Grigoriev I."/>
        </authorList>
    </citation>
    <scope>NUCLEOTIDE SEQUENCE [LARGE SCALE GENOMIC DNA]</scope>
    <source>
        <strain evidence="2 3">CCMP1102</strain>
    </source>
</reference>
<evidence type="ECO:0008006" key="4">
    <source>
        <dbReference type="Google" id="ProtNLM"/>
    </source>
</evidence>
<dbReference type="SUPFAM" id="SSF51126">
    <property type="entry name" value="Pectin lyase-like"/>
    <property type="match status" value="1"/>
</dbReference>
<name>A0A1E7FET8_9STRA</name>
<dbReference type="InterPro" id="IPR011050">
    <property type="entry name" value="Pectin_lyase_fold/virulence"/>
</dbReference>
<gene>
    <name evidence="2" type="ORF">FRACYDRAFT_239283</name>
</gene>
<keyword evidence="3" id="KW-1185">Reference proteome</keyword>
<accession>A0A1E7FET8</accession>
<proteinExistence type="predicted"/>
<evidence type="ECO:0000313" key="2">
    <source>
        <dbReference type="EMBL" id="OEU16688.1"/>
    </source>
</evidence>
<evidence type="ECO:0000256" key="1">
    <source>
        <dbReference type="SAM" id="SignalP"/>
    </source>
</evidence>
<keyword evidence="1" id="KW-0732">Signal</keyword>
<protein>
    <recommendedName>
        <fullName evidence="4">Right handed beta helix domain-containing protein</fullName>
    </recommendedName>
</protein>
<feature type="chain" id="PRO_5009193043" description="Right handed beta helix domain-containing protein" evidence="1">
    <location>
        <begin position="19"/>
        <end position="1173"/>
    </location>
</feature>
<dbReference type="KEGG" id="fcy:FRACYDRAFT_239283"/>
<dbReference type="Proteomes" id="UP000095751">
    <property type="component" value="Unassembled WGS sequence"/>
</dbReference>
<dbReference type="InParanoid" id="A0A1E7FET8"/>
<sequence>MRLLRLFLTALLWAPAASEFICTVCRDGKPVANPSGLVTTAHGQTATCGALNEHIASLPFDACESLQSIAGSPCGCPGFDATITTAGRTTQNDGAMTPRAEYGSFVCSICPNGEMGNPNAYTLSSTGMPISCQQLHDTRESITSESSCATVQSFAGIPCGCGDTTEMATTSSTIDTLFGGGGTRNSDSFVCSICGDGWIGNPTGLVTNDRGQQRTCAELEASRESIPANTCSTLQASALEPCACDFNQISANPFEEEYINGVPFACPICGDGKVMTNSEGVVRIREGQPEVLCGALEVNAHKFSQDTCPDIQSIASEICGCVIPEINNSVVEVNSTGLVGNFSIDDEFLVECSVCGHGEMTLPEGIVTTRQGKSARCDIIDENPKNVSITACANIQGLSLYPCGCVFPEPDTDILNTIVPFKCSICNGGEITIPDGAAATPEGQAARCDVLEANANTIPEDACPTIQAIANDPCGCTTPPESNTTDDSNAFGQTSMGQEIDESLICHVCGGPAHEIGIPGKMVATSTGMFTCYSIYGAGLIGAIDMDECANVQVAVQQECGCFLEYPTAAPSEPPFVCSVCDDGRVVTRPDSIIDVSNNTTCAQYEAVAVKGGISEDQCSVLQQVSGEPCGCEDPPAIPTAAPTSYECQICGMGRMIGLPDAELILPNLQKMSCGDVLKRAEAGIIQEFQCAQIQPVISEYCGCINKPYSEAPKVDECSICGDGLRVTNPDGVVAIPTQPDRTCSELMDAAAIGNINQQQCFLLHPFVQAPCECVSTSLDGEPTYMPTEFPTGPTYSPQPTDVTMRGDCFSDLRDIQMMERGVEDTSIARLYILCPGRTYQMGVWTEEGEIKDGQPFLALRPNVIYQCGQDGSRTNNCVLKGGDFGLASYYEMIEGISETVPGVEVRGLTFESQNLFSVLLKSAGDITFIGCAFKGNSNNAPILIQWEGEESSMDIPPTTISTSGNQTFEEYDDDDEELKQVVTFQDCVFRDNIIDDSASFPGIIENTFNSEVILTNCLFQDNVYGSINNPSNVGYAVRSFGPLTMESSCFIDNVFLKHGPVLVYGAQYSAIDNYVESSQTDLSCEFGALFSSQDDMAETTPICEMSDANVCSFSQGPTSSPTIAPTQSLIENDEEDTEQNNKKTSDSSSFRIISTTSCLLSLVVLCLSMFHL</sequence>
<dbReference type="EMBL" id="KV784358">
    <property type="protein sequence ID" value="OEU16688.1"/>
    <property type="molecule type" value="Genomic_DNA"/>
</dbReference>
<evidence type="ECO:0000313" key="3">
    <source>
        <dbReference type="Proteomes" id="UP000095751"/>
    </source>
</evidence>
<organism evidence="2 3">
    <name type="scientific">Fragilariopsis cylindrus CCMP1102</name>
    <dbReference type="NCBI Taxonomy" id="635003"/>
    <lineage>
        <taxon>Eukaryota</taxon>
        <taxon>Sar</taxon>
        <taxon>Stramenopiles</taxon>
        <taxon>Ochrophyta</taxon>
        <taxon>Bacillariophyta</taxon>
        <taxon>Bacillariophyceae</taxon>
        <taxon>Bacillariophycidae</taxon>
        <taxon>Bacillariales</taxon>
        <taxon>Bacillariaceae</taxon>
        <taxon>Fragilariopsis</taxon>
    </lineage>
</organism>
<dbReference type="AlphaFoldDB" id="A0A1E7FET8"/>
<feature type="signal peptide" evidence="1">
    <location>
        <begin position="1"/>
        <end position="18"/>
    </location>
</feature>
<dbReference type="OrthoDB" id="49147at2759"/>